<feature type="signal peptide" evidence="1">
    <location>
        <begin position="1"/>
        <end position="22"/>
    </location>
</feature>
<dbReference type="OrthoDB" id="482707at2"/>
<reference evidence="2 3" key="1">
    <citation type="submission" date="2019-10" db="EMBL/GenBank/DDBJ databases">
        <title>New species of Slilvanegrellaceae.</title>
        <authorList>
            <person name="Pitt A."/>
            <person name="Hahn M.W."/>
        </authorList>
    </citation>
    <scope>NUCLEOTIDE SEQUENCE [LARGE SCALE GENOMIC DNA]</scope>
    <source>
        <strain evidence="2 3">SP-Ram-0.45-NSY-1</strain>
    </source>
</reference>
<dbReference type="RefSeq" id="WP_153420892.1">
    <property type="nucleotide sequence ID" value="NZ_WFLM01000004.1"/>
</dbReference>
<feature type="chain" id="PRO_5026899556" evidence="1">
    <location>
        <begin position="23"/>
        <end position="211"/>
    </location>
</feature>
<accession>A0A6N6VVE2</accession>
<keyword evidence="3" id="KW-1185">Reference proteome</keyword>
<dbReference type="AlphaFoldDB" id="A0A6N6VVE2"/>
<sequence>MKLHNAILSSVFSFGFAATAFADVPAYVTIPPVVNGQANPSYGGSGCPAGSARAIVSPDLKSFTMIFDKYVVNAAGSNSFDRKNCQILVNLNFPQGWTYSIARMDYRGFYDISAGASGSQQALYYFQGNLQQARLNTVFNGPTTGDYTLSDTLGINNLVWAPCGSQSGLNINTSLLAKVGPNNPNGYAQLTTDSADGSVQTTYALQWQRCR</sequence>
<evidence type="ECO:0000256" key="1">
    <source>
        <dbReference type="SAM" id="SignalP"/>
    </source>
</evidence>
<dbReference type="PANTHER" id="PTHR38847">
    <property type="match status" value="1"/>
</dbReference>
<organism evidence="2 3">
    <name type="scientific">Silvanigrella paludirubra</name>
    <dbReference type="NCBI Taxonomy" id="2499159"/>
    <lineage>
        <taxon>Bacteria</taxon>
        <taxon>Pseudomonadati</taxon>
        <taxon>Bdellovibrionota</taxon>
        <taxon>Oligoflexia</taxon>
        <taxon>Silvanigrellales</taxon>
        <taxon>Silvanigrellaceae</taxon>
        <taxon>Silvanigrella</taxon>
    </lineage>
</organism>
<evidence type="ECO:0000313" key="2">
    <source>
        <dbReference type="EMBL" id="KAB8037815.1"/>
    </source>
</evidence>
<gene>
    <name evidence="2" type="ORF">GCL60_11615</name>
</gene>
<dbReference type="Proteomes" id="UP000437748">
    <property type="component" value="Unassembled WGS sequence"/>
</dbReference>
<keyword evidence="1" id="KW-0732">Signal</keyword>
<dbReference type="EMBL" id="WFLM01000004">
    <property type="protein sequence ID" value="KAB8037815.1"/>
    <property type="molecule type" value="Genomic_DNA"/>
</dbReference>
<name>A0A6N6VVE2_9BACT</name>
<dbReference type="Pfam" id="PF14273">
    <property type="entry name" value="DUF4360"/>
    <property type="match status" value="1"/>
</dbReference>
<dbReference type="InterPro" id="IPR025649">
    <property type="entry name" value="DUF4360"/>
</dbReference>
<proteinExistence type="predicted"/>
<dbReference type="PANTHER" id="PTHR38847:SF1">
    <property type="entry name" value="PSEUDOURIDINE SYNTHASE RSUA_RLUA-LIKE DOMAIN-CONTAINING PROTEIN"/>
    <property type="match status" value="1"/>
</dbReference>
<evidence type="ECO:0000313" key="3">
    <source>
        <dbReference type="Proteomes" id="UP000437748"/>
    </source>
</evidence>
<protein>
    <submittedName>
        <fullName evidence="2">DUF4360 domain-containing protein</fullName>
    </submittedName>
</protein>
<comment type="caution">
    <text evidence="2">The sequence shown here is derived from an EMBL/GenBank/DDBJ whole genome shotgun (WGS) entry which is preliminary data.</text>
</comment>